<evidence type="ECO:0000313" key="10">
    <source>
        <dbReference type="Proteomes" id="UP000264146"/>
    </source>
</evidence>
<evidence type="ECO:0000256" key="3">
    <source>
        <dbReference type="ARBA" id="ARBA00022989"/>
    </source>
</evidence>
<keyword evidence="3 5" id="KW-1133">Transmembrane helix</keyword>
<evidence type="ECO:0000259" key="6">
    <source>
        <dbReference type="Pfam" id="PF01578"/>
    </source>
</evidence>
<proteinExistence type="predicted"/>
<reference evidence="8 11" key="1">
    <citation type="submission" date="2018-01" db="EMBL/GenBank/DDBJ databases">
        <title>Complete genome sequence of Staphylococcus Scheliferi isolated from human.</title>
        <authorList>
            <person name="Abouelkhair M.A."/>
            <person name="Bemis D.A."/>
            <person name="Kania S.A."/>
        </authorList>
    </citation>
    <scope>NUCLEOTIDE SEQUENCE [LARGE SCALE GENOMIC DNA]</scope>
    <source>
        <strain evidence="8 11">ATCC 43808</strain>
    </source>
</reference>
<feature type="domain" description="Cytochrome c assembly protein" evidence="6">
    <location>
        <begin position="68"/>
        <end position="270"/>
    </location>
</feature>
<comment type="subcellular location">
    <subcellularLocation>
        <location evidence="1">Membrane</location>
        <topology evidence="1">Multi-pass membrane protein</topology>
    </subcellularLocation>
</comment>
<feature type="transmembrane region" description="Helical" evidence="5">
    <location>
        <begin position="38"/>
        <end position="60"/>
    </location>
</feature>
<accession>A0A7Z7VWY5</accession>
<evidence type="ECO:0000313" key="9">
    <source>
        <dbReference type="EMBL" id="SUM88532.1"/>
    </source>
</evidence>
<organism evidence="9">
    <name type="scientific">Staphylococcus schleiferi</name>
    <dbReference type="NCBI Taxonomy" id="1295"/>
    <lineage>
        <taxon>Bacteria</taxon>
        <taxon>Bacillati</taxon>
        <taxon>Bacillota</taxon>
        <taxon>Bacilli</taxon>
        <taxon>Bacillales</taxon>
        <taxon>Staphylococcaceae</taxon>
        <taxon>Staphylococcus</taxon>
    </lineage>
</organism>
<dbReference type="GO" id="GO:0005886">
    <property type="term" value="C:plasma membrane"/>
    <property type="evidence" value="ECO:0007669"/>
    <property type="project" value="TreeGrafter"/>
</dbReference>
<evidence type="ECO:0000256" key="5">
    <source>
        <dbReference type="SAM" id="Phobius"/>
    </source>
</evidence>
<dbReference type="Proteomes" id="UP000264146">
    <property type="component" value="Chromosome"/>
</dbReference>
<protein>
    <submittedName>
        <fullName evidence="8">Cytochrome C assembly protein</fullName>
    </submittedName>
    <submittedName>
        <fullName evidence="9">HemA concentration negative effector</fullName>
    </submittedName>
</protein>
<feature type="transmembrane region" description="Helical" evidence="5">
    <location>
        <begin position="95"/>
        <end position="113"/>
    </location>
</feature>
<evidence type="ECO:0000256" key="2">
    <source>
        <dbReference type="ARBA" id="ARBA00022692"/>
    </source>
</evidence>
<dbReference type="GO" id="GO:0017004">
    <property type="term" value="P:cytochrome complex assembly"/>
    <property type="evidence" value="ECO:0007669"/>
    <property type="project" value="InterPro"/>
</dbReference>
<name>A0A7Z7VWY5_STASC</name>
<feature type="transmembrane region" description="Helical" evidence="5">
    <location>
        <begin position="6"/>
        <end position="26"/>
    </location>
</feature>
<feature type="transmembrane region" description="Helical" evidence="5">
    <location>
        <begin position="184"/>
        <end position="205"/>
    </location>
</feature>
<evidence type="ECO:0000256" key="1">
    <source>
        <dbReference type="ARBA" id="ARBA00004141"/>
    </source>
</evidence>
<evidence type="ECO:0000313" key="8">
    <source>
        <dbReference type="EMBL" id="NHA33792.1"/>
    </source>
</evidence>
<dbReference type="InterPro" id="IPR045062">
    <property type="entry name" value="Cyt_c_biogenesis_CcsA/CcmC"/>
</dbReference>
<feature type="transmembrane region" description="Helical" evidence="5">
    <location>
        <begin position="246"/>
        <end position="266"/>
    </location>
</feature>
<sequence>MEEAFFIRFHEIILLIYLVSMICLIIDVFQKNYRVQNIGFYALGIVWFCQTVSLTMFITWQKQLPLTSLVESFYVLTWLILTVTFVMSVMRQSDFMIAFLNVIGFIFMTIYTFHPQQFKMGGTRLTVMNELLVFHISLALLSYVIFAVAFVNAIIYLIQYRNLKQKRFNQNYFRMSSIGTLEKIVFYSSLVGTIIMFISLLLGILWGMNSIGFHIFADLKVISSLIIFVAYSIFIALRITHRFKQYFLIQLNIMLFLCCMFNLIVVTQLSTFHQWTGV</sequence>
<dbReference type="PANTHER" id="PTHR30071">
    <property type="entry name" value="HEME EXPORTER PROTEIN C"/>
    <property type="match status" value="1"/>
</dbReference>
<dbReference type="RefSeq" id="WP_016425295.1">
    <property type="nucleotide sequence ID" value="NZ_CABKRV010000001.1"/>
</dbReference>
<evidence type="ECO:0000313" key="11">
    <source>
        <dbReference type="Proteomes" id="UP000572988"/>
    </source>
</evidence>
<dbReference type="AlphaFoldDB" id="A0A7Z7VWY5"/>
<dbReference type="GeneID" id="93789882"/>
<dbReference type="EMBL" id="POVK01000011">
    <property type="protein sequence ID" value="NHA33792.1"/>
    <property type="molecule type" value="Genomic_DNA"/>
</dbReference>
<dbReference type="EMBL" id="LR962863">
    <property type="protein sequence ID" value="CAD7359533.1"/>
    <property type="molecule type" value="Genomic_DNA"/>
</dbReference>
<feature type="transmembrane region" description="Helical" evidence="5">
    <location>
        <begin position="211"/>
        <end position="234"/>
    </location>
</feature>
<reference evidence="7 10" key="3">
    <citation type="submission" date="2020-11" db="EMBL/GenBank/DDBJ databases">
        <authorList>
            <consortium name="Pathogen Informatics"/>
        </authorList>
    </citation>
    <scope>NUCLEOTIDE SEQUENCE [LARGE SCALE GENOMIC DNA]</scope>
    <source>
        <strain evidence="7 10">NCTC12218</strain>
    </source>
</reference>
<dbReference type="InterPro" id="IPR002541">
    <property type="entry name" value="Cyt_c_assembly"/>
</dbReference>
<dbReference type="PANTHER" id="PTHR30071:SF15">
    <property type="entry name" value="PROTEIN HEMX"/>
    <property type="match status" value="1"/>
</dbReference>
<keyword evidence="2 5" id="KW-0812">Transmembrane</keyword>
<dbReference type="Proteomes" id="UP000572988">
    <property type="component" value="Unassembled WGS sequence"/>
</dbReference>
<gene>
    <name evidence="9" type="primary">hemX_1</name>
    <name evidence="8" type="ORF">C1O36_04520</name>
    <name evidence="9" type="ORF">NCTC12218_01185</name>
</gene>
<keyword evidence="4 5" id="KW-0472">Membrane</keyword>
<feature type="transmembrane region" description="Helical" evidence="5">
    <location>
        <begin position="133"/>
        <end position="158"/>
    </location>
</feature>
<feature type="transmembrane region" description="Helical" evidence="5">
    <location>
        <begin position="72"/>
        <end position="90"/>
    </location>
</feature>
<dbReference type="GO" id="GO:0020037">
    <property type="term" value="F:heme binding"/>
    <property type="evidence" value="ECO:0007669"/>
    <property type="project" value="InterPro"/>
</dbReference>
<evidence type="ECO:0000313" key="7">
    <source>
        <dbReference type="EMBL" id="CAD7359533.1"/>
    </source>
</evidence>
<reference evidence="9" key="2">
    <citation type="submission" date="2018-06" db="EMBL/GenBank/DDBJ databases">
        <authorList>
            <consortium name="Pathogen Informatics"/>
            <person name="Doyle S."/>
        </authorList>
    </citation>
    <scope>NUCLEOTIDE SEQUENCE [LARGE SCALE GENOMIC DNA]</scope>
    <source>
        <strain evidence="9">NCTC12218</strain>
    </source>
</reference>
<evidence type="ECO:0000256" key="4">
    <source>
        <dbReference type="ARBA" id="ARBA00023136"/>
    </source>
</evidence>
<dbReference type="EMBL" id="UHEF01000001">
    <property type="protein sequence ID" value="SUM88532.1"/>
    <property type="molecule type" value="Genomic_DNA"/>
</dbReference>
<keyword evidence="11" id="KW-1185">Reference proteome</keyword>
<dbReference type="Pfam" id="PF01578">
    <property type="entry name" value="Cytochrom_C_asm"/>
    <property type="match status" value="1"/>
</dbReference>